<dbReference type="EMBL" id="JAHDVG010000487">
    <property type="protein sequence ID" value="KAH1166033.1"/>
    <property type="molecule type" value="Genomic_DNA"/>
</dbReference>
<organism evidence="1 2">
    <name type="scientific">Mauremys mutica</name>
    <name type="common">yellowpond turtle</name>
    <dbReference type="NCBI Taxonomy" id="74926"/>
    <lineage>
        <taxon>Eukaryota</taxon>
        <taxon>Metazoa</taxon>
        <taxon>Chordata</taxon>
        <taxon>Craniata</taxon>
        <taxon>Vertebrata</taxon>
        <taxon>Euteleostomi</taxon>
        <taxon>Archelosauria</taxon>
        <taxon>Testudinata</taxon>
        <taxon>Testudines</taxon>
        <taxon>Cryptodira</taxon>
        <taxon>Durocryptodira</taxon>
        <taxon>Testudinoidea</taxon>
        <taxon>Geoemydidae</taxon>
        <taxon>Geoemydinae</taxon>
        <taxon>Mauremys</taxon>
    </lineage>
</organism>
<reference evidence="1" key="1">
    <citation type="submission" date="2021-09" db="EMBL/GenBank/DDBJ databases">
        <title>The genome of Mauremys mutica provides insights into the evolution of semi-aquatic lifestyle.</title>
        <authorList>
            <person name="Gong S."/>
            <person name="Gao Y."/>
        </authorList>
    </citation>
    <scope>NUCLEOTIDE SEQUENCE</scope>
    <source>
        <strain evidence="1">MM-2020</strain>
        <tissue evidence="1">Muscle</tissue>
    </source>
</reference>
<accession>A0A9D4APM5</accession>
<evidence type="ECO:0000313" key="2">
    <source>
        <dbReference type="Proteomes" id="UP000827986"/>
    </source>
</evidence>
<dbReference type="Proteomes" id="UP000827986">
    <property type="component" value="Unassembled WGS sequence"/>
</dbReference>
<gene>
    <name evidence="1" type="ORF">KIL84_015205</name>
</gene>
<name>A0A9D4APM5_9SAUR</name>
<dbReference type="AlphaFoldDB" id="A0A9D4APM5"/>
<keyword evidence="2" id="KW-1185">Reference proteome</keyword>
<protein>
    <submittedName>
        <fullName evidence="1">Uncharacterized protein</fullName>
    </submittedName>
</protein>
<evidence type="ECO:0000313" key="1">
    <source>
        <dbReference type="EMBL" id="KAH1166033.1"/>
    </source>
</evidence>
<comment type="caution">
    <text evidence="1">The sequence shown here is derived from an EMBL/GenBank/DDBJ whole genome shotgun (WGS) entry which is preliminary data.</text>
</comment>
<sequence length="124" mass="13836">MNTPYPFSLEFLGGNVPIQLKMRHMGVMLAQGYVYVTASSSRCSSELPCKGEESVCCRNSEEKLGIERGSAHSQACDSHTRPSFLAACIIYIIREKDLQPNNKISPLPLYCMIVFITDHSEISF</sequence>
<proteinExistence type="predicted"/>